<dbReference type="PANTHER" id="PTHR37936:SF3">
    <property type="entry name" value="TRANSPOSASE INSC FOR INSERTION ELEMENT IS2A-RELATED"/>
    <property type="match status" value="1"/>
</dbReference>
<dbReference type="NCBIfam" id="NF047595">
    <property type="entry name" value="IS66_ISRel24_TnpA"/>
    <property type="match status" value="1"/>
</dbReference>
<dbReference type="EMBL" id="JAPFQI010000018">
    <property type="protein sequence ID" value="MCW8087612.1"/>
    <property type="molecule type" value="Genomic_DNA"/>
</dbReference>
<dbReference type="Proteomes" id="UP001526430">
    <property type="component" value="Unassembled WGS sequence"/>
</dbReference>
<comment type="caution">
    <text evidence="2">The sequence shown here is derived from an EMBL/GenBank/DDBJ whole genome shotgun (WGS) entry which is preliminary data.</text>
</comment>
<accession>A0ABT3NZL8</accession>
<proteinExistence type="predicted"/>
<feature type="region of interest" description="Disordered" evidence="1">
    <location>
        <begin position="1"/>
        <end position="21"/>
    </location>
</feature>
<dbReference type="InterPro" id="IPR010921">
    <property type="entry name" value="Trp_repressor/repl_initiator"/>
</dbReference>
<organism evidence="2 3">
    <name type="scientific">Sabulicella glaciei</name>
    <dbReference type="NCBI Taxonomy" id="2984948"/>
    <lineage>
        <taxon>Bacteria</taxon>
        <taxon>Pseudomonadati</taxon>
        <taxon>Pseudomonadota</taxon>
        <taxon>Alphaproteobacteria</taxon>
        <taxon>Acetobacterales</taxon>
        <taxon>Acetobacteraceae</taxon>
        <taxon>Sabulicella</taxon>
    </lineage>
</organism>
<dbReference type="RefSeq" id="WP_301591818.1">
    <property type="nucleotide sequence ID" value="NZ_JAPFQI010000018.1"/>
</dbReference>
<gene>
    <name evidence="2" type="ORF">OF850_18460</name>
</gene>
<keyword evidence="3" id="KW-1185">Reference proteome</keyword>
<dbReference type="InterPro" id="IPR002514">
    <property type="entry name" value="Transposase_8"/>
</dbReference>
<dbReference type="PANTHER" id="PTHR37936">
    <property type="entry name" value="TRANSPOSASE INSC FOR INSERTION ELEMENT IS2A-RELATED"/>
    <property type="match status" value="1"/>
</dbReference>
<protein>
    <submittedName>
        <fullName evidence="2">Transposase</fullName>
    </submittedName>
</protein>
<dbReference type="SUPFAM" id="SSF48295">
    <property type="entry name" value="TrpR-like"/>
    <property type="match status" value="1"/>
</dbReference>
<sequence length="149" mass="15438">MSGPGASTDASTGAGTVAGERVEIVTRGGRRSYTVEEKLALVAEASQPGSRVLAVAQRHGLSPSLLHRWRREAEGRPLKPLAKAKPAPRLPALVPLVMEPPMPTALPEAKPEPRPGGAIEVVLRNGRLLRIGAGADVAAVARLAAALEA</sequence>
<evidence type="ECO:0000313" key="2">
    <source>
        <dbReference type="EMBL" id="MCW8087612.1"/>
    </source>
</evidence>
<evidence type="ECO:0000313" key="3">
    <source>
        <dbReference type="Proteomes" id="UP001526430"/>
    </source>
</evidence>
<dbReference type="Pfam" id="PF01527">
    <property type="entry name" value="HTH_Tnp_1"/>
    <property type="match status" value="1"/>
</dbReference>
<reference evidence="2 3" key="1">
    <citation type="submission" date="2022-10" db="EMBL/GenBank/DDBJ databases">
        <title>Roseococcus glaciei nov., sp. nov., isolated from glacier.</title>
        <authorList>
            <person name="Liu Q."/>
            <person name="Xin Y.-H."/>
        </authorList>
    </citation>
    <scope>NUCLEOTIDE SEQUENCE [LARGE SCALE GENOMIC DNA]</scope>
    <source>
        <strain evidence="2 3">MDT2-1-1</strain>
    </source>
</reference>
<name>A0ABT3NZL8_9PROT</name>
<evidence type="ECO:0000256" key="1">
    <source>
        <dbReference type="SAM" id="MobiDB-lite"/>
    </source>
</evidence>